<accession>A0A4U0XZ01</accession>
<dbReference type="EMBL" id="NAJQ01000061">
    <property type="protein sequence ID" value="TKA80903.1"/>
    <property type="molecule type" value="Genomic_DNA"/>
</dbReference>
<dbReference type="OrthoDB" id="3822354at2759"/>
<keyword evidence="1" id="KW-0812">Transmembrane</keyword>
<feature type="transmembrane region" description="Helical" evidence="1">
    <location>
        <begin position="6"/>
        <end position="24"/>
    </location>
</feature>
<gene>
    <name evidence="2" type="ORF">B0A55_01682</name>
</gene>
<evidence type="ECO:0000313" key="3">
    <source>
        <dbReference type="Proteomes" id="UP000309340"/>
    </source>
</evidence>
<dbReference type="Proteomes" id="UP000309340">
    <property type="component" value="Unassembled WGS sequence"/>
</dbReference>
<protein>
    <submittedName>
        <fullName evidence="2">Uncharacterized protein</fullName>
    </submittedName>
</protein>
<evidence type="ECO:0000256" key="1">
    <source>
        <dbReference type="SAM" id="Phobius"/>
    </source>
</evidence>
<proteinExistence type="predicted"/>
<keyword evidence="1" id="KW-1133">Transmembrane helix</keyword>
<dbReference type="AlphaFoldDB" id="A0A4U0XZ01"/>
<comment type="caution">
    <text evidence="2">The sequence shown here is derived from an EMBL/GenBank/DDBJ whole genome shotgun (WGS) entry which is preliminary data.</text>
</comment>
<reference evidence="2 3" key="1">
    <citation type="submission" date="2017-03" db="EMBL/GenBank/DDBJ databases">
        <title>Genomes of endolithic fungi from Antarctica.</title>
        <authorList>
            <person name="Coleine C."/>
            <person name="Masonjones S."/>
            <person name="Stajich J.E."/>
        </authorList>
    </citation>
    <scope>NUCLEOTIDE SEQUENCE [LARGE SCALE GENOMIC DNA]</scope>
    <source>
        <strain evidence="2 3">CCFEE 5184</strain>
    </source>
</reference>
<evidence type="ECO:0000313" key="2">
    <source>
        <dbReference type="EMBL" id="TKA80903.1"/>
    </source>
</evidence>
<keyword evidence="1" id="KW-0472">Membrane</keyword>
<organism evidence="2 3">
    <name type="scientific">Friedmanniomyces simplex</name>
    <dbReference type="NCBI Taxonomy" id="329884"/>
    <lineage>
        <taxon>Eukaryota</taxon>
        <taxon>Fungi</taxon>
        <taxon>Dikarya</taxon>
        <taxon>Ascomycota</taxon>
        <taxon>Pezizomycotina</taxon>
        <taxon>Dothideomycetes</taxon>
        <taxon>Dothideomycetidae</taxon>
        <taxon>Mycosphaerellales</taxon>
        <taxon>Teratosphaeriaceae</taxon>
        <taxon>Friedmanniomyces</taxon>
    </lineage>
</organism>
<sequence>MMEPLTITLSATGTVLAVLLVNRLERRRRRQKLWPKPRGVKRNKCRALFGGEPVDFKQPVSLDTENPFWNQEQVAEYQERVL</sequence>
<name>A0A4U0XZ01_9PEZI</name>
<keyword evidence="3" id="KW-1185">Reference proteome</keyword>